<evidence type="ECO:0000256" key="5">
    <source>
        <dbReference type="SAM" id="SignalP"/>
    </source>
</evidence>
<evidence type="ECO:0000313" key="6">
    <source>
        <dbReference type="EMBL" id="OCQ23895.1"/>
    </source>
</evidence>
<protein>
    <submittedName>
        <fullName evidence="6">Uncharacterized protein</fullName>
    </submittedName>
</protein>
<name>A0A1C0TX41_9GAMM</name>
<evidence type="ECO:0000313" key="7">
    <source>
        <dbReference type="Proteomes" id="UP000093366"/>
    </source>
</evidence>
<feature type="signal peptide" evidence="5">
    <location>
        <begin position="1"/>
        <end position="23"/>
    </location>
</feature>
<gene>
    <name evidence="6" type="ORF">A7985_08130</name>
</gene>
<dbReference type="GO" id="GO:0030435">
    <property type="term" value="P:sporulation resulting in formation of a cellular spore"/>
    <property type="evidence" value="ECO:0007669"/>
    <property type="project" value="UniProtKB-KW"/>
</dbReference>
<comment type="similarity">
    <text evidence="1">Belongs to the delta endotoxin family.</text>
</comment>
<reference evidence="7" key="1">
    <citation type="submission" date="2016-07" db="EMBL/GenBank/DDBJ databases">
        <authorList>
            <person name="Florea S."/>
            <person name="Webb J.S."/>
            <person name="Jaromczyk J."/>
            <person name="Schardl C.L."/>
        </authorList>
    </citation>
    <scope>NUCLEOTIDE SEQUENCE [LARGE SCALE GENOMIC DNA]</scope>
    <source>
        <strain evidence="7">IPB1</strain>
    </source>
</reference>
<dbReference type="RefSeq" id="WP_065789899.1">
    <property type="nucleotide sequence ID" value="NZ_JAGJED010000001.1"/>
</dbReference>
<evidence type="ECO:0000256" key="2">
    <source>
        <dbReference type="ARBA" id="ARBA00022656"/>
    </source>
</evidence>
<dbReference type="AlphaFoldDB" id="A0A1C0TX41"/>
<proteinExistence type="inferred from homology"/>
<dbReference type="OrthoDB" id="6309012at2"/>
<keyword evidence="2" id="KW-0800">Toxin</keyword>
<evidence type="ECO:0000256" key="4">
    <source>
        <dbReference type="ARBA" id="ARBA00023026"/>
    </source>
</evidence>
<dbReference type="Proteomes" id="UP000093366">
    <property type="component" value="Unassembled WGS sequence"/>
</dbReference>
<keyword evidence="5" id="KW-0732">Signal</keyword>
<comment type="caution">
    <text evidence="6">The sequence shown here is derived from an EMBL/GenBank/DDBJ whole genome shotgun (WGS) entry which is preliminary data.</text>
</comment>
<accession>A0A1C0TX41</accession>
<feature type="chain" id="PRO_5008646562" evidence="5">
    <location>
        <begin position="24"/>
        <end position="312"/>
    </location>
</feature>
<dbReference type="Gene3D" id="1.20.190.10">
    <property type="entry name" value="Pesticidal crystal protein, N-terminal domain"/>
    <property type="match status" value="1"/>
</dbReference>
<keyword evidence="3" id="KW-0749">Sporulation</keyword>
<evidence type="ECO:0000256" key="1">
    <source>
        <dbReference type="ARBA" id="ARBA00007819"/>
    </source>
</evidence>
<keyword evidence="4" id="KW-0843">Virulence</keyword>
<dbReference type="InterPro" id="IPR036716">
    <property type="entry name" value="Pest_crys_N_sf"/>
</dbReference>
<dbReference type="GO" id="GO:0090729">
    <property type="term" value="F:toxin activity"/>
    <property type="evidence" value="ECO:0007669"/>
    <property type="project" value="UniProtKB-KW"/>
</dbReference>
<dbReference type="EMBL" id="MAUJ01000001">
    <property type="protein sequence ID" value="OCQ23895.1"/>
    <property type="molecule type" value="Genomic_DNA"/>
</dbReference>
<evidence type="ECO:0000256" key="3">
    <source>
        <dbReference type="ARBA" id="ARBA00022969"/>
    </source>
</evidence>
<organism evidence="6 7">
    <name type="scientific">Pseudoalteromonas luteoviolacea</name>
    <dbReference type="NCBI Taxonomy" id="43657"/>
    <lineage>
        <taxon>Bacteria</taxon>
        <taxon>Pseudomonadati</taxon>
        <taxon>Pseudomonadota</taxon>
        <taxon>Gammaproteobacteria</taxon>
        <taxon>Alteromonadales</taxon>
        <taxon>Pseudoalteromonadaceae</taxon>
        <taxon>Pseudoalteromonas</taxon>
    </lineage>
</organism>
<sequence length="312" mass="34727">MKGINGVKLGLVFLAVSSSSSYAESEMYSVTLEDISRSDIKFSSVERKNYYPDGFDYNVVPSVDPLTLSAMSSFILDKAQSAIFDQAGSLIFDAIFGGGSSPQFVRLHQQALDEINNIVRDNILTSELESAKSDLKTLGELLNFYHESVRTNNPDFALLSDIKGRAFDLKNHRVYRSTYNQNAKLLTASYALTTSLVVAIITEEYLHGKVTKGFVAGHASELKGILSQLGNSADSYISHRIVMMTDKPISYCWSGCVWQVHDHIKGGYKSFPMNQGDIATSYRNQKINSYKDDIKGNDYDNIITRLNSLSRM</sequence>